<dbReference type="Proteomes" id="UP000653565">
    <property type="component" value="Unassembled WGS sequence"/>
</dbReference>
<reference evidence="2" key="2">
    <citation type="submission" date="2020-04" db="EMBL/GenBank/DDBJ databases">
        <authorList>
            <person name="Santos R.A.C."/>
            <person name="Steenwyk J.L."/>
            <person name="Rivero-Menendez O."/>
            <person name="Mead M.E."/>
            <person name="Silva L.P."/>
            <person name="Bastos R.W."/>
            <person name="Alastruey-Izquierdo A."/>
            <person name="Goldman G.H."/>
            <person name="Rokas A."/>
        </authorList>
    </citation>
    <scope>NUCLEOTIDE SEQUENCE</scope>
    <source>
        <strain evidence="2">CNM-CM6805</strain>
    </source>
</reference>
<name>A0A8H4MGJ6_9EURO</name>
<sequence>MARLTSDAIDHSSSTKPNKRNKNGPIAVLMTVQRSRSPKQAWKKQTLPQKYPLAPTTPALDIRHESSARADHVPALCRHRPSLPIEWLGEAFGLAQGSWQRLTTASADSIFLPQPRDSLARGKRKVSTSLTSSPSISSSSSSSSASVRTMNFRAARLILRRCVYYSSQRQVWACARRREELAEYALSRGVSSLLKTNRWARVFAVGKDGVDTSKFGADNTRKGENLEEELKKLKPRKEISTCCSDAKPLGRDESATPEAEMTSIQRTTLNETECLSLNIPHCIRRLASNASTLPNNMSIPMFHGGTPFRTTEGLPAPEMRPRGGGGFPLLPLGPNHTKSTPFTILSLWSGLILGPILFVLSKHLSKAREGAIRSSSTHIDQATLRLNHTTISDTFARLEFSSMTSGSRGNQEESDPLCRPRLDLILIAAIHLERTRFQQFLEHSTSSASPKASVYKWEQPRPLLLKWNVRLI</sequence>
<feature type="region of interest" description="Disordered" evidence="1">
    <location>
        <begin position="1"/>
        <end position="25"/>
    </location>
</feature>
<feature type="compositionally biased region" description="Low complexity" evidence="1">
    <location>
        <begin position="127"/>
        <end position="143"/>
    </location>
</feature>
<protein>
    <submittedName>
        <fullName evidence="2">Uncharacterized protein</fullName>
    </submittedName>
</protein>
<keyword evidence="3" id="KW-1185">Reference proteome</keyword>
<dbReference type="AlphaFoldDB" id="A0A8H4MGJ6"/>
<proteinExistence type="predicted"/>
<gene>
    <name evidence="2" type="ORF">CNMCM6805_002020</name>
</gene>
<accession>A0A8H4MGJ6</accession>
<dbReference type="EMBL" id="JAAAPX010000014">
    <property type="protein sequence ID" value="KAF4242912.1"/>
    <property type="molecule type" value="Genomic_DNA"/>
</dbReference>
<evidence type="ECO:0000256" key="1">
    <source>
        <dbReference type="SAM" id="MobiDB-lite"/>
    </source>
</evidence>
<evidence type="ECO:0000313" key="2">
    <source>
        <dbReference type="EMBL" id="KAF4242912.1"/>
    </source>
</evidence>
<evidence type="ECO:0000313" key="3">
    <source>
        <dbReference type="Proteomes" id="UP000653565"/>
    </source>
</evidence>
<reference evidence="2" key="1">
    <citation type="journal article" date="2020" name="bioRxiv">
        <title>Genomic and phenotypic heterogeneity of clinical isolates of the human pathogens Aspergillus fumigatus, Aspergillus lentulus and Aspergillus fumigatiaffinis.</title>
        <authorList>
            <person name="dos Santos R.A.C."/>
            <person name="Steenwyk J.L."/>
            <person name="Rivero-Menendez O."/>
            <person name="Mead M.E."/>
            <person name="Silva L.P."/>
            <person name="Bastos R.W."/>
            <person name="Alastruey-Izquierdo A."/>
            <person name="Goldman G.H."/>
            <person name="Rokas A."/>
        </authorList>
    </citation>
    <scope>NUCLEOTIDE SEQUENCE</scope>
    <source>
        <strain evidence="2">CNM-CM6805</strain>
    </source>
</reference>
<comment type="caution">
    <text evidence="2">The sequence shown here is derived from an EMBL/GenBank/DDBJ whole genome shotgun (WGS) entry which is preliminary data.</text>
</comment>
<organism evidence="2 3">
    <name type="scientific">Aspergillus fumigatiaffinis</name>
    <dbReference type="NCBI Taxonomy" id="340414"/>
    <lineage>
        <taxon>Eukaryota</taxon>
        <taxon>Fungi</taxon>
        <taxon>Dikarya</taxon>
        <taxon>Ascomycota</taxon>
        <taxon>Pezizomycotina</taxon>
        <taxon>Eurotiomycetes</taxon>
        <taxon>Eurotiomycetidae</taxon>
        <taxon>Eurotiales</taxon>
        <taxon>Aspergillaceae</taxon>
        <taxon>Aspergillus</taxon>
        <taxon>Aspergillus subgen. Fumigati</taxon>
    </lineage>
</organism>
<feature type="region of interest" description="Disordered" evidence="1">
    <location>
        <begin position="121"/>
        <end position="143"/>
    </location>
</feature>